<evidence type="ECO:0000256" key="1">
    <source>
        <dbReference type="ARBA" id="ARBA00012210"/>
    </source>
</evidence>
<gene>
    <name evidence="5" type="ORF">HK099_006805</name>
</gene>
<evidence type="ECO:0000256" key="2">
    <source>
        <dbReference type="ARBA" id="ARBA00022737"/>
    </source>
</evidence>
<dbReference type="PANTHER" id="PTHR24161:SF85">
    <property type="entry name" value="PALMITOYLTRANSFERASE HIP14"/>
    <property type="match status" value="1"/>
</dbReference>
<evidence type="ECO:0000313" key="5">
    <source>
        <dbReference type="EMBL" id="KAJ3225434.1"/>
    </source>
</evidence>
<dbReference type="EC" id="2.3.1.225" evidence="1"/>
<feature type="repeat" description="ANK" evidence="4">
    <location>
        <begin position="90"/>
        <end position="122"/>
    </location>
</feature>
<dbReference type="Gene3D" id="1.25.40.20">
    <property type="entry name" value="Ankyrin repeat-containing domain"/>
    <property type="match status" value="1"/>
</dbReference>
<evidence type="ECO:0000256" key="4">
    <source>
        <dbReference type="PROSITE-ProRule" id="PRU00023"/>
    </source>
</evidence>
<evidence type="ECO:0000256" key="3">
    <source>
        <dbReference type="ARBA" id="ARBA00023043"/>
    </source>
</evidence>
<accession>A0AAD5U5U9</accession>
<dbReference type="SMART" id="SM00248">
    <property type="entry name" value="ANK"/>
    <property type="match status" value="1"/>
</dbReference>
<dbReference type="PROSITE" id="PS50297">
    <property type="entry name" value="ANK_REP_REGION"/>
    <property type="match status" value="1"/>
</dbReference>
<evidence type="ECO:0000313" key="6">
    <source>
        <dbReference type="Proteomes" id="UP001211065"/>
    </source>
</evidence>
<dbReference type="AlphaFoldDB" id="A0AAD5U5U9"/>
<reference evidence="5" key="1">
    <citation type="submission" date="2020-05" db="EMBL/GenBank/DDBJ databases">
        <title>Phylogenomic resolution of chytrid fungi.</title>
        <authorList>
            <person name="Stajich J.E."/>
            <person name="Amses K."/>
            <person name="Simmons R."/>
            <person name="Seto K."/>
            <person name="Myers J."/>
            <person name="Bonds A."/>
            <person name="Quandt C.A."/>
            <person name="Barry K."/>
            <person name="Liu P."/>
            <person name="Grigoriev I."/>
            <person name="Longcore J.E."/>
            <person name="James T.Y."/>
        </authorList>
    </citation>
    <scope>NUCLEOTIDE SEQUENCE</scope>
    <source>
        <strain evidence="5">JEL0476</strain>
    </source>
</reference>
<sequence>MDAIFSAIKEGNTDKVRELLLKDKSLTSQKYRDPTVKFESDVELDAYKFLGAYIGAISVLQMAILAGQDAIAKDVLERTLKDDLDQTFGGGNTALHLATFLGAREVVKLLLERGANRNIVNGKGFSPLGR</sequence>
<dbReference type="Pfam" id="PF00023">
    <property type="entry name" value="Ank"/>
    <property type="match status" value="1"/>
</dbReference>
<dbReference type="InterPro" id="IPR036770">
    <property type="entry name" value="Ankyrin_rpt-contain_sf"/>
</dbReference>
<dbReference type="SUPFAM" id="SSF48403">
    <property type="entry name" value="Ankyrin repeat"/>
    <property type="match status" value="1"/>
</dbReference>
<dbReference type="GO" id="GO:0019706">
    <property type="term" value="F:protein-cysteine S-palmitoyltransferase activity"/>
    <property type="evidence" value="ECO:0007669"/>
    <property type="project" value="UniProtKB-EC"/>
</dbReference>
<name>A0AAD5U5U9_9FUNG</name>
<dbReference type="PROSITE" id="PS50088">
    <property type="entry name" value="ANK_REPEAT"/>
    <property type="match status" value="1"/>
</dbReference>
<organism evidence="5 6">
    <name type="scientific">Clydaea vesicula</name>
    <dbReference type="NCBI Taxonomy" id="447962"/>
    <lineage>
        <taxon>Eukaryota</taxon>
        <taxon>Fungi</taxon>
        <taxon>Fungi incertae sedis</taxon>
        <taxon>Chytridiomycota</taxon>
        <taxon>Chytridiomycota incertae sedis</taxon>
        <taxon>Chytridiomycetes</taxon>
        <taxon>Lobulomycetales</taxon>
        <taxon>Lobulomycetaceae</taxon>
        <taxon>Clydaea</taxon>
    </lineage>
</organism>
<dbReference type="EMBL" id="JADGJW010000061">
    <property type="protein sequence ID" value="KAJ3225434.1"/>
    <property type="molecule type" value="Genomic_DNA"/>
</dbReference>
<dbReference type="Proteomes" id="UP001211065">
    <property type="component" value="Unassembled WGS sequence"/>
</dbReference>
<dbReference type="PANTHER" id="PTHR24161">
    <property type="entry name" value="ANK_REP_REGION DOMAIN-CONTAINING PROTEIN-RELATED"/>
    <property type="match status" value="1"/>
</dbReference>
<keyword evidence="3 4" id="KW-0040">ANK repeat</keyword>
<dbReference type="InterPro" id="IPR002110">
    <property type="entry name" value="Ankyrin_rpt"/>
</dbReference>
<comment type="caution">
    <text evidence="5">The sequence shown here is derived from an EMBL/GenBank/DDBJ whole genome shotgun (WGS) entry which is preliminary data.</text>
</comment>
<proteinExistence type="predicted"/>
<keyword evidence="6" id="KW-1185">Reference proteome</keyword>
<protein>
    <recommendedName>
        <fullName evidence="1">protein S-acyltransferase</fullName>
        <ecNumber evidence="1">2.3.1.225</ecNumber>
    </recommendedName>
</protein>
<keyword evidence="2" id="KW-0677">Repeat</keyword>